<feature type="region of interest" description="Disordered" evidence="2">
    <location>
        <begin position="182"/>
        <end position="204"/>
    </location>
</feature>
<reference evidence="5 6" key="1">
    <citation type="journal article" date="2019" name="Sci. Rep.">
        <title>Comparative genomics of chytrid fungi reveal insights into the obligate biotrophic and pathogenic lifestyle of Synchytrium endobioticum.</title>
        <authorList>
            <person name="van de Vossenberg B.T.L.H."/>
            <person name="Warris S."/>
            <person name="Nguyen H.D.T."/>
            <person name="van Gent-Pelzer M.P.E."/>
            <person name="Joly D.L."/>
            <person name="van de Geest H.C."/>
            <person name="Bonants P.J.M."/>
            <person name="Smith D.S."/>
            <person name="Levesque C.A."/>
            <person name="van der Lee T.A.J."/>
        </authorList>
    </citation>
    <scope>NUCLEOTIDE SEQUENCE [LARGE SCALE GENOMIC DNA]</scope>
    <source>
        <strain evidence="5 6">CBS 675.73</strain>
    </source>
</reference>
<evidence type="ECO:0000256" key="2">
    <source>
        <dbReference type="SAM" id="MobiDB-lite"/>
    </source>
</evidence>
<dbReference type="InterPro" id="IPR050242">
    <property type="entry name" value="JAMM_MPN+_peptidase_M67A"/>
</dbReference>
<accession>A0A507EYE8</accession>
<evidence type="ECO:0000313" key="5">
    <source>
        <dbReference type="EMBL" id="TPX68961.1"/>
    </source>
</evidence>
<dbReference type="Pfam" id="PF01398">
    <property type="entry name" value="JAB"/>
    <property type="match status" value="1"/>
</dbReference>
<feature type="compositionally biased region" description="Low complexity" evidence="2">
    <location>
        <begin position="72"/>
        <end position="99"/>
    </location>
</feature>
<dbReference type="SUPFAM" id="SSF102712">
    <property type="entry name" value="JAB1/MPN domain"/>
    <property type="match status" value="1"/>
</dbReference>
<dbReference type="Gene3D" id="3.40.140.10">
    <property type="entry name" value="Cytidine Deaminase, domain 2"/>
    <property type="match status" value="1"/>
</dbReference>
<dbReference type="Proteomes" id="UP000320333">
    <property type="component" value="Unassembled WGS sequence"/>
</dbReference>
<dbReference type="PANTHER" id="PTHR10410">
    <property type="entry name" value="EUKARYOTIC TRANSLATION INITIATION FACTOR 3 -RELATED"/>
    <property type="match status" value="1"/>
</dbReference>
<dbReference type="GO" id="GO:0003677">
    <property type="term" value="F:DNA binding"/>
    <property type="evidence" value="ECO:0007669"/>
    <property type="project" value="UniProtKB-KW"/>
</dbReference>
<proteinExistence type="predicted"/>
<dbReference type="OrthoDB" id="118550at2759"/>
<feature type="domain" description="MPN" evidence="3">
    <location>
        <begin position="336"/>
        <end position="476"/>
    </location>
</feature>
<comment type="caution">
    <text evidence="5">The sequence shown here is derived from an EMBL/GenBank/DDBJ whole genome shotgun (WGS) entry which is preliminary data.</text>
</comment>
<dbReference type="SUPFAM" id="SSF46689">
    <property type="entry name" value="Homeodomain-like"/>
    <property type="match status" value="1"/>
</dbReference>
<dbReference type="InterPro" id="IPR037518">
    <property type="entry name" value="MPN"/>
</dbReference>
<dbReference type="GO" id="GO:0010468">
    <property type="term" value="P:regulation of gene expression"/>
    <property type="evidence" value="ECO:0007669"/>
    <property type="project" value="UniProtKB-ARBA"/>
</dbReference>
<keyword evidence="1" id="KW-0238">DNA-binding</keyword>
<gene>
    <name evidence="5" type="ORF">CcCBS67573_g07006</name>
</gene>
<feature type="region of interest" description="Disordered" evidence="2">
    <location>
        <begin position="71"/>
        <end position="103"/>
    </location>
</feature>
<evidence type="ECO:0000259" key="4">
    <source>
        <dbReference type="PROSITE" id="PS50934"/>
    </source>
</evidence>
<sequence length="585" mass="65889">MQVEIDSLDPQPFGLQHSNPVTDPSPQLPHASERLVAPSQSDSSAALFTLDPLVPHPLEIKACPDFFLKTQPTVSSRPPPKRSSSSSKKKQPTIPQQPKNVKNSDRYLLIRNTIVTEWNRIKPKYLLKSACRPLLKGQGDVHAISRVHEFLERIGCINVDPDLTGVRPNSVSPAILSKKRKLEGLDDANGDGGDGTGQAQEEEDSGWLTFFKGDGEKRQRRVRNTRGEWVDPSELRDGRTIVHGEDGRPLSDEEPMSAADIEEERRMLLKNARYFADEELAKHDPSLLKRKRRQLERQFYHYGNDDDDMNEFRLIPLHHFKTESNPNSAKSAPFRVLIDSNVQMVIDFHAHLAETEIIGLLGGTYDHQNRILYVNEAFPCKSISTTIQCEMDPESEVKAHIYFASQNKVVVGWYHSHPTFDPNPSVRDIETQTDHQHLFLREETEGGPVEPFVGAIYSPYDASTAGVVSRSEWMCVGNEVSSSGKYRLPFSCDYKIVPSVSLTDSLLKQLFNLIDEFKNYEFRVDLTHTYKSDTTRLEKTIGALQIHADSCIGLIEGGSGEESGVFVAKVKTKLVDEFSKLPKQK</sequence>
<evidence type="ECO:0000259" key="3">
    <source>
        <dbReference type="PROSITE" id="PS50249"/>
    </source>
</evidence>
<dbReference type="EMBL" id="QEAP01000333">
    <property type="protein sequence ID" value="TPX68961.1"/>
    <property type="molecule type" value="Genomic_DNA"/>
</dbReference>
<dbReference type="InterPro" id="IPR007526">
    <property type="entry name" value="SWIRM"/>
</dbReference>
<dbReference type="PROSITE" id="PS50249">
    <property type="entry name" value="MPN"/>
    <property type="match status" value="1"/>
</dbReference>
<keyword evidence="6" id="KW-1185">Reference proteome</keyword>
<feature type="domain" description="SWIRM" evidence="4">
    <location>
        <begin position="69"/>
        <end position="168"/>
    </location>
</feature>
<dbReference type="GO" id="GO:0008237">
    <property type="term" value="F:metallopeptidase activity"/>
    <property type="evidence" value="ECO:0007669"/>
    <property type="project" value="InterPro"/>
</dbReference>
<name>A0A507EYE8_9FUNG</name>
<dbReference type="Pfam" id="PF04433">
    <property type="entry name" value="SWIRM"/>
    <property type="match status" value="1"/>
</dbReference>
<dbReference type="InterPro" id="IPR036388">
    <property type="entry name" value="WH-like_DNA-bd_sf"/>
</dbReference>
<evidence type="ECO:0000256" key="1">
    <source>
        <dbReference type="ARBA" id="ARBA00023125"/>
    </source>
</evidence>
<dbReference type="Gene3D" id="1.10.10.10">
    <property type="entry name" value="Winged helix-like DNA-binding domain superfamily/Winged helix DNA-binding domain"/>
    <property type="match status" value="1"/>
</dbReference>
<dbReference type="AlphaFoldDB" id="A0A507EYE8"/>
<dbReference type="PROSITE" id="PS50934">
    <property type="entry name" value="SWIRM"/>
    <property type="match status" value="1"/>
</dbReference>
<protein>
    <submittedName>
        <fullName evidence="5">Uncharacterized protein</fullName>
    </submittedName>
</protein>
<dbReference type="InterPro" id="IPR009057">
    <property type="entry name" value="Homeodomain-like_sf"/>
</dbReference>
<feature type="region of interest" description="Disordered" evidence="2">
    <location>
        <begin position="1"/>
        <end position="41"/>
    </location>
</feature>
<feature type="compositionally biased region" description="Polar residues" evidence="2">
    <location>
        <begin position="16"/>
        <end position="25"/>
    </location>
</feature>
<organism evidence="5 6">
    <name type="scientific">Chytriomyces confervae</name>
    <dbReference type="NCBI Taxonomy" id="246404"/>
    <lineage>
        <taxon>Eukaryota</taxon>
        <taxon>Fungi</taxon>
        <taxon>Fungi incertae sedis</taxon>
        <taxon>Chytridiomycota</taxon>
        <taxon>Chytridiomycota incertae sedis</taxon>
        <taxon>Chytridiomycetes</taxon>
        <taxon>Chytridiales</taxon>
        <taxon>Chytriomycetaceae</taxon>
        <taxon>Chytriomyces</taxon>
    </lineage>
</organism>
<dbReference type="STRING" id="246404.A0A507EYE8"/>
<dbReference type="InterPro" id="IPR000555">
    <property type="entry name" value="JAMM/MPN+_dom"/>
</dbReference>
<evidence type="ECO:0000313" key="6">
    <source>
        <dbReference type="Proteomes" id="UP000320333"/>
    </source>
</evidence>